<sequence>MSEISLETHKFGIKEEQEEWVTEIQEFSDKMHSQSMYSIDDFINMKIKRALDGFTPSKNTIQMLKPSFISREEHKVFQKQSEIIRVRMDTVESSQNHVLEDLTDMKKAITNKADHEEVENQLKQIADYIKKVDKSLSSYTLNKDHDITQRMLQRLEESLDKLSKKTYSDDEVDAKFKSIYKKMKQTYTTLDSFEAQNDRLLLKINMLQREIIKNTKGLGVVDETFKTLREEFSNKIKKKCEIDDLIKLRAIVVPTIDDFKAKIKAFTKDNNDCKDIVQRFDEVITLKASKISLHKVEESLQRKVQEDSYQEDQQIIFEDFSKLQAQMQNLGNKIDDFNTHVQNKVQEYGRKEVNKIRAEINQNKLGGGKIDLDDIKSMVEDKINKEELMTLLNFKANKEDSKNNQKALEMLHKQSKHLVVLIIELIKQASTKFTNSEETRNAKESKLSSILKVALNIAKWMNSFDLYTPDGPEAFECPPELSNFDLSVKKSFTSLKSSRLKLPVFPKIRNLTLESLSVPRKEASASPAFANPGSHTSLKLSNSKLTRNYRANLSIEPDLNGMIMEFKTQPSKSRRANMKVCDYYT</sequence>
<evidence type="ECO:0000313" key="2">
    <source>
        <dbReference type="Proteomes" id="UP001295684"/>
    </source>
</evidence>
<dbReference type="AlphaFoldDB" id="A0AAD1U3K4"/>
<accession>A0AAD1U3K4</accession>
<name>A0AAD1U3K4_EUPCR</name>
<proteinExistence type="predicted"/>
<organism evidence="1 2">
    <name type="scientific">Euplotes crassus</name>
    <dbReference type="NCBI Taxonomy" id="5936"/>
    <lineage>
        <taxon>Eukaryota</taxon>
        <taxon>Sar</taxon>
        <taxon>Alveolata</taxon>
        <taxon>Ciliophora</taxon>
        <taxon>Intramacronucleata</taxon>
        <taxon>Spirotrichea</taxon>
        <taxon>Hypotrichia</taxon>
        <taxon>Euplotida</taxon>
        <taxon>Euplotidae</taxon>
        <taxon>Moneuplotes</taxon>
    </lineage>
</organism>
<evidence type="ECO:0000313" key="1">
    <source>
        <dbReference type="EMBL" id="CAI2361510.1"/>
    </source>
</evidence>
<dbReference type="EMBL" id="CAMPGE010002700">
    <property type="protein sequence ID" value="CAI2361510.1"/>
    <property type="molecule type" value="Genomic_DNA"/>
</dbReference>
<reference evidence="1" key="1">
    <citation type="submission" date="2023-07" db="EMBL/GenBank/DDBJ databases">
        <authorList>
            <consortium name="AG Swart"/>
            <person name="Singh M."/>
            <person name="Singh A."/>
            <person name="Seah K."/>
            <person name="Emmerich C."/>
        </authorList>
    </citation>
    <scope>NUCLEOTIDE SEQUENCE</scope>
    <source>
        <strain evidence="1">DP1</strain>
    </source>
</reference>
<gene>
    <name evidence="1" type="ORF">ECRASSUSDP1_LOCUS2821</name>
</gene>
<dbReference type="Proteomes" id="UP001295684">
    <property type="component" value="Unassembled WGS sequence"/>
</dbReference>
<comment type="caution">
    <text evidence="1">The sequence shown here is derived from an EMBL/GenBank/DDBJ whole genome shotgun (WGS) entry which is preliminary data.</text>
</comment>
<protein>
    <submittedName>
        <fullName evidence="1">Uncharacterized protein</fullName>
    </submittedName>
</protein>
<keyword evidence="2" id="KW-1185">Reference proteome</keyword>